<evidence type="ECO:0000256" key="2">
    <source>
        <dbReference type="ARBA" id="ARBA00022741"/>
    </source>
</evidence>
<dbReference type="InterPro" id="IPR003593">
    <property type="entry name" value="AAA+_ATPase"/>
</dbReference>
<dbReference type="InterPro" id="IPR027417">
    <property type="entry name" value="P-loop_NTPase"/>
</dbReference>
<dbReference type="AlphaFoldDB" id="A0A6J7QR39"/>
<proteinExistence type="inferred from homology"/>
<accession>A0A6J7QR39</accession>
<evidence type="ECO:0000256" key="5">
    <source>
        <dbReference type="ARBA" id="ARBA00023186"/>
    </source>
</evidence>
<evidence type="ECO:0000259" key="6">
    <source>
        <dbReference type="SMART" id="SM00382"/>
    </source>
</evidence>
<keyword evidence="4" id="KW-0342">GTP-binding</keyword>
<keyword evidence="2" id="KW-0547">Nucleotide-binding</keyword>
<dbReference type="SUPFAM" id="SSF52540">
    <property type="entry name" value="P-loop containing nucleoside triphosphate hydrolases"/>
    <property type="match status" value="1"/>
</dbReference>
<evidence type="ECO:0000256" key="1">
    <source>
        <dbReference type="ARBA" id="ARBA00009625"/>
    </source>
</evidence>
<evidence type="ECO:0000313" key="7">
    <source>
        <dbReference type="EMBL" id="CAB5019421.1"/>
    </source>
</evidence>
<sequence length="289" mass="30414">MATSPGIPARCALDWFTCRIVSGMASLDKPTTRESALKSIVDFASDIQSGDQRIVAKAASLVEDYDLLVSELKPILGEPKKFPPIIGITGSPGVGKSTTTNALINLIRKDSASVAIVAIDPSSAITGGALLGDRIRLAHHFSDKKVFIRSLATRGALGGLSNATDSVVFLLAVAGFDIVIIETVGVGQSEIEVMRHADTVMVVLAPGMGDGIQAAKAGVMEIGDVYLINKEDRGGAEEVAREVERSLALSAKDPNWKPPVLIGSMENESGASAVLEAIESHLNYRHSKI</sequence>
<feature type="domain" description="AAA+ ATPase" evidence="6">
    <location>
        <begin position="82"/>
        <end position="288"/>
    </location>
</feature>
<dbReference type="Gene3D" id="3.40.50.300">
    <property type="entry name" value="P-loop containing nucleotide triphosphate hydrolases"/>
    <property type="match status" value="1"/>
</dbReference>
<dbReference type="NCBIfam" id="TIGR00750">
    <property type="entry name" value="lao"/>
    <property type="match status" value="1"/>
</dbReference>
<dbReference type="PANTHER" id="PTHR43087">
    <property type="entry name" value="LYSINE/ARGININE/ORNITHINE TRANSPORT SYSTEM KINASE"/>
    <property type="match status" value="1"/>
</dbReference>
<evidence type="ECO:0000256" key="3">
    <source>
        <dbReference type="ARBA" id="ARBA00022801"/>
    </source>
</evidence>
<dbReference type="GO" id="GO:0003924">
    <property type="term" value="F:GTPase activity"/>
    <property type="evidence" value="ECO:0007669"/>
    <property type="project" value="InterPro"/>
</dbReference>
<dbReference type="Pfam" id="PF03308">
    <property type="entry name" value="MeaB"/>
    <property type="match status" value="1"/>
</dbReference>
<keyword evidence="5" id="KW-0143">Chaperone</keyword>
<dbReference type="InterPro" id="IPR052040">
    <property type="entry name" value="GTPase/Isobutyryl-CoA_mutase"/>
</dbReference>
<organism evidence="7">
    <name type="scientific">freshwater metagenome</name>
    <dbReference type="NCBI Taxonomy" id="449393"/>
    <lineage>
        <taxon>unclassified sequences</taxon>
        <taxon>metagenomes</taxon>
        <taxon>ecological metagenomes</taxon>
    </lineage>
</organism>
<name>A0A6J7QR39_9ZZZZ</name>
<evidence type="ECO:0000256" key="4">
    <source>
        <dbReference type="ARBA" id="ARBA00023134"/>
    </source>
</evidence>
<dbReference type="InterPro" id="IPR005129">
    <property type="entry name" value="GTPase_ArgK"/>
</dbReference>
<dbReference type="EMBL" id="CAFBPL010000097">
    <property type="protein sequence ID" value="CAB5019421.1"/>
    <property type="molecule type" value="Genomic_DNA"/>
</dbReference>
<comment type="similarity">
    <text evidence="1">Belongs to the SIMIBI class G3E GTPase family. ArgK/MeaB subfamily.</text>
</comment>
<keyword evidence="3" id="KW-0378">Hydrolase</keyword>
<gene>
    <name evidence="7" type="ORF">UFOPK4113_00731</name>
</gene>
<reference evidence="7" key="1">
    <citation type="submission" date="2020-05" db="EMBL/GenBank/DDBJ databases">
        <authorList>
            <person name="Chiriac C."/>
            <person name="Salcher M."/>
            <person name="Ghai R."/>
            <person name="Kavagutti S V."/>
        </authorList>
    </citation>
    <scope>NUCLEOTIDE SEQUENCE</scope>
</reference>
<dbReference type="SMART" id="SM00382">
    <property type="entry name" value="AAA"/>
    <property type="match status" value="1"/>
</dbReference>
<dbReference type="GO" id="GO:0005525">
    <property type="term" value="F:GTP binding"/>
    <property type="evidence" value="ECO:0007669"/>
    <property type="project" value="UniProtKB-KW"/>
</dbReference>
<dbReference type="PANTHER" id="PTHR43087:SF1">
    <property type="entry name" value="LAO_AO TRANSPORT SYSTEM ATPASE"/>
    <property type="match status" value="1"/>
</dbReference>
<protein>
    <submittedName>
        <fullName evidence="7">Unannotated protein</fullName>
    </submittedName>
</protein>